<feature type="transmembrane region" description="Helical" evidence="1">
    <location>
        <begin position="118"/>
        <end position="141"/>
    </location>
</feature>
<reference evidence="2 3" key="1">
    <citation type="submission" date="2024-10" db="EMBL/GenBank/DDBJ databases">
        <title>The Natural Products Discovery Center: Release of the First 8490 Sequenced Strains for Exploring Actinobacteria Biosynthetic Diversity.</title>
        <authorList>
            <person name="Kalkreuter E."/>
            <person name="Kautsar S.A."/>
            <person name="Yang D."/>
            <person name="Bader C.D."/>
            <person name="Teijaro C.N."/>
            <person name="Fluegel L."/>
            <person name="Davis C.M."/>
            <person name="Simpson J.R."/>
            <person name="Lauterbach L."/>
            <person name="Steele A.D."/>
            <person name="Gui C."/>
            <person name="Meng S."/>
            <person name="Li G."/>
            <person name="Viehrig K."/>
            <person name="Ye F."/>
            <person name="Su P."/>
            <person name="Kiefer A.F."/>
            <person name="Nichols A."/>
            <person name="Cepeda A.J."/>
            <person name="Yan W."/>
            <person name="Fan B."/>
            <person name="Jiang Y."/>
            <person name="Adhikari A."/>
            <person name="Zheng C.-J."/>
            <person name="Schuster L."/>
            <person name="Cowan T.M."/>
            <person name="Smanski M.J."/>
            <person name="Chevrette M.G."/>
            <person name="De Carvalho L.P.S."/>
            <person name="Shen B."/>
        </authorList>
    </citation>
    <scope>NUCLEOTIDE SEQUENCE [LARGE SCALE GENOMIC DNA]</scope>
    <source>
        <strain evidence="2 3">NPDC004550</strain>
    </source>
</reference>
<dbReference type="RefSeq" id="WP_387252362.1">
    <property type="nucleotide sequence ID" value="NZ_JBIALX010000007.1"/>
</dbReference>
<evidence type="ECO:0000256" key="1">
    <source>
        <dbReference type="SAM" id="Phobius"/>
    </source>
</evidence>
<keyword evidence="1" id="KW-1133">Transmembrane helix</keyword>
<comment type="caution">
    <text evidence="2">The sequence shown here is derived from an EMBL/GenBank/DDBJ whole genome shotgun (WGS) entry which is preliminary data.</text>
</comment>
<feature type="transmembrane region" description="Helical" evidence="1">
    <location>
        <begin position="74"/>
        <end position="98"/>
    </location>
</feature>
<organism evidence="2 3">
    <name type="scientific">Nocardia africana</name>
    <dbReference type="NCBI Taxonomy" id="134964"/>
    <lineage>
        <taxon>Bacteria</taxon>
        <taxon>Bacillati</taxon>
        <taxon>Actinomycetota</taxon>
        <taxon>Actinomycetes</taxon>
        <taxon>Mycobacteriales</taxon>
        <taxon>Nocardiaceae</taxon>
        <taxon>Nocardia</taxon>
    </lineage>
</organism>
<feature type="transmembrane region" description="Helical" evidence="1">
    <location>
        <begin position="12"/>
        <end position="31"/>
    </location>
</feature>
<dbReference type="EMBL" id="JBIALX010000007">
    <property type="protein sequence ID" value="MFF0455455.1"/>
    <property type="molecule type" value="Genomic_DNA"/>
</dbReference>
<sequence>MHTETLRRTAGIAAVCGGALMLVELPLYFVYEGPPPDWNILSRGLIGLVGLLGVVVFMSTFAHLVKAADRRYEWLGSLASTAGLIWATVAFVSMGLEIGATIQAPEPIDPTVTVSGTYVLYGTVTRLLTALFMTTAAVTILRTRILPAWAGRSAAVLAVVNAAFAPSLFFGNTPANFYAANGWGTTATVSGFTIIWLLAAGIALLTTASPKAVPAESNSRTAAPQLVD</sequence>
<name>A0ABW6NJY1_9NOCA</name>
<keyword evidence="3" id="KW-1185">Reference proteome</keyword>
<keyword evidence="1" id="KW-0472">Membrane</keyword>
<feature type="transmembrane region" description="Helical" evidence="1">
    <location>
        <begin position="153"/>
        <end position="171"/>
    </location>
</feature>
<proteinExistence type="predicted"/>
<dbReference type="Proteomes" id="UP001601521">
    <property type="component" value="Unassembled WGS sequence"/>
</dbReference>
<gene>
    <name evidence="2" type="ORF">ACFYTH_18985</name>
</gene>
<protein>
    <submittedName>
        <fullName evidence="2">Uncharacterized protein</fullName>
    </submittedName>
</protein>
<evidence type="ECO:0000313" key="2">
    <source>
        <dbReference type="EMBL" id="MFF0455455.1"/>
    </source>
</evidence>
<feature type="transmembrane region" description="Helical" evidence="1">
    <location>
        <begin position="43"/>
        <end position="62"/>
    </location>
</feature>
<feature type="transmembrane region" description="Helical" evidence="1">
    <location>
        <begin position="183"/>
        <end position="205"/>
    </location>
</feature>
<accession>A0ABW6NJY1</accession>
<evidence type="ECO:0000313" key="3">
    <source>
        <dbReference type="Proteomes" id="UP001601521"/>
    </source>
</evidence>
<keyword evidence="1" id="KW-0812">Transmembrane</keyword>